<feature type="signal peptide" evidence="2">
    <location>
        <begin position="1"/>
        <end position="31"/>
    </location>
</feature>
<accession>A0ABU2X0V8</accession>
<evidence type="ECO:0000313" key="4">
    <source>
        <dbReference type="Proteomes" id="UP001180973"/>
    </source>
</evidence>
<comment type="caution">
    <text evidence="3">The sequence shown here is derived from an EMBL/GenBank/DDBJ whole genome shotgun (WGS) entry which is preliminary data.</text>
</comment>
<proteinExistence type="predicted"/>
<reference evidence="3" key="1">
    <citation type="submission" date="2023-09" db="EMBL/GenBank/DDBJ databases">
        <title>30 novel species of actinomycetes from the DSMZ collection.</title>
        <authorList>
            <person name="Nouioui I."/>
        </authorList>
    </citation>
    <scope>NUCLEOTIDE SEQUENCE</scope>
    <source>
        <strain evidence="3">DSM 115977</strain>
    </source>
</reference>
<keyword evidence="1" id="KW-0812">Transmembrane</keyword>
<protein>
    <submittedName>
        <fullName evidence="3">LPXTG cell wall anchor domain-containing protein</fullName>
    </submittedName>
</protein>
<dbReference type="Proteomes" id="UP001180973">
    <property type="component" value="Unassembled WGS sequence"/>
</dbReference>
<keyword evidence="2" id="KW-0732">Signal</keyword>
<keyword evidence="4" id="KW-1185">Reference proteome</keyword>
<evidence type="ECO:0000313" key="3">
    <source>
        <dbReference type="EMBL" id="MDT0531811.1"/>
    </source>
</evidence>
<dbReference type="RefSeq" id="WP_311413641.1">
    <property type="nucleotide sequence ID" value="NZ_JAVRFL010000030.1"/>
</dbReference>
<evidence type="ECO:0000256" key="2">
    <source>
        <dbReference type="SAM" id="SignalP"/>
    </source>
</evidence>
<gene>
    <name evidence="3" type="ORF">RM555_22730</name>
</gene>
<organism evidence="3 4">
    <name type="scientific">Micromonospora reichwaldensis</name>
    <dbReference type="NCBI Taxonomy" id="3075516"/>
    <lineage>
        <taxon>Bacteria</taxon>
        <taxon>Bacillati</taxon>
        <taxon>Actinomycetota</taxon>
        <taxon>Actinomycetes</taxon>
        <taxon>Micromonosporales</taxon>
        <taxon>Micromonosporaceae</taxon>
        <taxon>Micromonospora</taxon>
    </lineage>
</organism>
<feature type="transmembrane region" description="Helical" evidence="1">
    <location>
        <begin position="365"/>
        <end position="384"/>
    </location>
</feature>
<sequence>MIFRNRSLARIGAGALLASGALTALGSPAHASGTETDLAIEVAGTRVAANAQGKLAFAKVTNTGKNTPSELSVRVDVSKVDFDKVAAVPAVEDGCDIELAGGKPTAFICHATEKGLPGPGETTDLPVVLFKAELEGTYKAPLSFKLISKDDTNAANNTKTATLDFSDASGPDLSVVAEDVKQAVKIVDGNPVYSGDLHAGGRSALTYFITNQGDKATAGLKISVKLPKGVTPTEVEQGCEYAADKSTFTCTYANFGLIPQDEDTNPEDKLYSAYGFYHVFDVAAGVKPGALKGGLVSVEPVGSEPSRKQAAAVTLPENVTGLQASDVDATDNSDAYAVIVAAKGGAGGGGDDDGGLPVTGAQTTLIGGIGGAVLIAGAAMFMVARRRRVVLVTPGDEKPTA</sequence>
<dbReference type="EMBL" id="JAVRFL010000030">
    <property type="protein sequence ID" value="MDT0531811.1"/>
    <property type="molecule type" value="Genomic_DNA"/>
</dbReference>
<feature type="chain" id="PRO_5045608537" evidence="2">
    <location>
        <begin position="32"/>
        <end position="401"/>
    </location>
</feature>
<name>A0ABU2X0V8_9ACTN</name>
<keyword evidence="1" id="KW-0472">Membrane</keyword>
<evidence type="ECO:0000256" key="1">
    <source>
        <dbReference type="SAM" id="Phobius"/>
    </source>
</evidence>
<keyword evidence="1" id="KW-1133">Transmembrane helix</keyword>
<dbReference type="NCBIfam" id="TIGR01167">
    <property type="entry name" value="LPXTG_anchor"/>
    <property type="match status" value="1"/>
</dbReference>